<dbReference type="PROSITE" id="PS50830">
    <property type="entry name" value="TNASE_3"/>
    <property type="match status" value="1"/>
</dbReference>
<dbReference type="EMBL" id="MGJA01000013">
    <property type="protein sequence ID" value="OGM97330.1"/>
    <property type="molecule type" value="Genomic_DNA"/>
</dbReference>
<dbReference type="SUPFAM" id="SSF50199">
    <property type="entry name" value="Staphylococcal nuclease"/>
    <property type="match status" value="1"/>
</dbReference>
<keyword evidence="5" id="KW-0472">Membrane</keyword>
<dbReference type="Pfam" id="PF00565">
    <property type="entry name" value="SNase"/>
    <property type="match status" value="1"/>
</dbReference>
<evidence type="ECO:0000313" key="8">
    <source>
        <dbReference type="Proteomes" id="UP000178520"/>
    </source>
</evidence>
<evidence type="ECO:0000256" key="5">
    <source>
        <dbReference type="SAM" id="Phobius"/>
    </source>
</evidence>
<feature type="region of interest" description="Disordered" evidence="4">
    <location>
        <begin position="35"/>
        <end position="70"/>
    </location>
</feature>
<keyword evidence="5" id="KW-1133">Transmembrane helix</keyword>
<sequence>MINRILKPLIYTLAVMAILGVGIWIGGSRDNNSSITEETQQVANTEDNTNGGVLNENGQPQPIQPPDTSSTRLVKVTRVVDGDTIEIEGGEKVRYIGIDTPETVDPRKPVQCFGVEASKKNKEMVEGKMVRLEKDITDKDKYNRLLRYIWLDNVSINLELIKQGFAYSYSYPPDIKYQDQFLKAQQEAREAKRGLWNACPTVQEQTVTPSISPALTPKNSFCLIKGNISTSGEKIYHLSGCGSYAKTTIDEARGERWFCTESEAQAAGWRKALNCP</sequence>
<protein>
    <recommendedName>
        <fullName evidence="6">TNase-like domain-containing protein</fullName>
    </recommendedName>
</protein>
<dbReference type="PANTHER" id="PTHR12302:SF3">
    <property type="entry name" value="SERINE_THREONINE-PROTEIN KINASE 31"/>
    <property type="match status" value="1"/>
</dbReference>
<keyword evidence="5" id="KW-0812">Transmembrane</keyword>
<dbReference type="InterPro" id="IPR035437">
    <property type="entry name" value="SNase_OB-fold_sf"/>
</dbReference>
<dbReference type="SMART" id="SM00318">
    <property type="entry name" value="SNc"/>
    <property type="match status" value="1"/>
</dbReference>
<name>A0A1F8E9B1_9BACT</name>
<keyword evidence="2" id="KW-0255">Endonuclease</keyword>
<comment type="caution">
    <text evidence="7">The sequence shown here is derived from an EMBL/GenBank/DDBJ whole genome shotgun (WGS) entry which is preliminary data.</text>
</comment>
<dbReference type="Gene3D" id="2.40.50.90">
    <property type="match status" value="1"/>
</dbReference>
<gene>
    <name evidence="7" type="ORF">A2735_03100</name>
</gene>
<dbReference type="PANTHER" id="PTHR12302">
    <property type="entry name" value="EBNA2 BINDING PROTEIN P100"/>
    <property type="match status" value="1"/>
</dbReference>
<evidence type="ECO:0000256" key="1">
    <source>
        <dbReference type="ARBA" id="ARBA00022722"/>
    </source>
</evidence>
<keyword evidence="3" id="KW-0378">Hydrolase</keyword>
<proteinExistence type="predicted"/>
<dbReference type="AlphaFoldDB" id="A0A1F8E9B1"/>
<feature type="transmembrane region" description="Helical" evidence="5">
    <location>
        <begin position="9"/>
        <end position="27"/>
    </location>
</feature>
<dbReference type="GO" id="GO:0016787">
    <property type="term" value="F:hydrolase activity"/>
    <property type="evidence" value="ECO:0007669"/>
    <property type="project" value="UniProtKB-KW"/>
</dbReference>
<evidence type="ECO:0000313" key="7">
    <source>
        <dbReference type="EMBL" id="OGM97330.1"/>
    </source>
</evidence>
<dbReference type="InterPro" id="IPR016071">
    <property type="entry name" value="Staphylococal_nuclease_OB-fold"/>
</dbReference>
<organism evidence="7 8">
    <name type="scientific">Candidatus Yanofskybacteria bacterium RIFCSPHIGHO2_01_FULL_41_21</name>
    <dbReference type="NCBI Taxonomy" id="1802660"/>
    <lineage>
        <taxon>Bacteria</taxon>
        <taxon>Candidatus Yanofskyibacteriota</taxon>
    </lineage>
</organism>
<accession>A0A1F8E9B1</accession>
<feature type="domain" description="TNase-like" evidence="6">
    <location>
        <begin position="70"/>
        <end position="198"/>
    </location>
</feature>
<evidence type="ECO:0000259" key="6">
    <source>
        <dbReference type="PROSITE" id="PS50830"/>
    </source>
</evidence>
<evidence type="ECO:0000256" key="3">
    <source>
        <dbReference type="ARBA" id="ARBA00022801"/>
    </source>
</evidence>
<dbReference type="Proteomes" id="UP000178520">
    <property type="component" value="Unassembled WGS sequence"/>
</dbReference>
<keyword evidence="1" id="KW-0540">Nuclease</keyword>
<dbReference type="GO" id="GO:0004519">
    <property type="term" value="F:endonuclease activity"/>
    <property type="evidence" value="ECO:0007669"/>
    <property type="project" value="UniProtKB-KW"/>
</dbReference>
<dbReference type="STRING" id="1802660.A2735_03100"/>
<reference evidence="7 8" key="1">
    <citation type="journal article" date="2016" name="Nat. Commun.">
        <title>Thousands of microbial genomes shed light on interconnected biogeochemical processes in an aquifer system.</title>
        <authorList>
            <person name="Anantharaman K."/>
            <person name="Brown C.T."/>
            <person name="Hug L.A."/>
            <person name="Sharon I."/>
            <person name="Castelle C.J."/>
            <person name="Probst A.J."/>
            <person name="Thomas B.C."/>
            <person name="Singh A."/>
            <person name="Wilkins M.J."/>
            <person name="Karaoz U."/>
            <person name="Brodie E.L."/>
            <person name="Williams K.H."/>
            <person name="Hubbard S.S."/>
            <person name="Banfield J.F."/>
        </authorList>
    </citation>
    <scope>NUCLEOTIDE SEQUENCE [LARGE SCALE GENOMIC DNA]</scope>
</reference>
<evidence type="ECO:0000256" key="4">
    <source>
        <dbReference type="SAM" id="MobiDB-lite"/>
    </source>
</evidence>
<evidence type="ECO:0000256" key="2">
    <source>
        <dbReference type="ARBA" id="ARBA00022759"/>
    </source>
</evidence>